<dbReference type="SUPFAM" id="SSF63411">
    <property type="entry name" value="LuxS/MPP-like metallohydrolase"/>
    <property type="match status" value="2"/>
</dbReference>
<protein>
    <submittedName>
        <fullName evidence="2">M16 family (PqqL)</fullName>
    </submittedName>
</protein>
<dbReference type="Gene3D" id="3.30.830.10">
    <property type="entry name" value="Metalloenzyme, LuxS/M16 peptidase-like"/>
    <property type="match status" value="2"/>
</dbReference>
<reference evidence="2 3" key="1">
    <citation type="submission" date="2023-10" db="EMBL/GenBank/DDBJ databases">
        <authorList>
            <person name="Botero Cardona J."/>
        </authorList>
    </citation>
    <scope>NUCLEOTIDE SEQUENCE [LARGE SCALE GENOMIC DNA]</scope>
    <source>
        <strain evidence="2 3">R-54839</strain>
    </source>
</reference>
<evidence type="ECO:0000313" key="3">
    <source>
        <dbReference type="Proteomes" id="UP001314261"/>
    </source>
</evidence>
<dbReference type="Pfam" id="PF05193">
    <property type="entry name" value="Peptidase_M16_C"/>
    <property type="match status" value="1"/>
</dbReference>
<dbReference type="InterPro" id="IPR007863">
    <property type="entry name" value="Peptidase_M16_C"/>
</dbReference>
<dbReference type="RefSeq" id="WP_187753164.1">
    <property type="nucleotide sequence ID" value="NZ_CAUZLK010000001.1"/>
</dbReference>
<accession>A0ABN9YIR4</accession>
<organism evidence="2 3">
    <name type="scientific">Fructobacillus fructosus</name>
    <dbReference type="NCBI Taxonomy" id="1631"/>
    <lineage>
        <taxon>Bacteria</taxon>
        <taxon>Bacillati</taxon>
        <taxon>Bacillota</taxon>
        <taxon>Bacilli</taxon>
        <taxon>Lactobacillales</taxon>
        <taxon>Lactobacillaceae</taxon>
        <taxon>Fructobacillus</taxon>
    </lineage>
</organism>
<feature type="domain" description="Peptidase M16 C-terminal" evidence="1">
    <location>
        <begin position="190"/>
        <end position="359"/>
    </location>
</feature>
<dbReference type="EMBL" id="CAUZLR010000001">
    <property type="protein sequence ID" value="CAK1222788.1"/>
    <property type="molecule type" value="Genomic_DNA"/>
</dbReference>
<evidence type="ECO:0000313" key="2">
    <source>
        <dbReference type="EMBL" id="CAK1222788.1"/>
    </source>
</evidence>
<name>A0ABN9YIR4_9LACO</name>
<dbReference type="InterPro" id="IPR011249">
    <property type="entry name" value="Metalloenz_LuxS/M16"/>
</dbReference>
<gene>
    <name evidence="2" type="ORF">R54839_PPFHFPJH_00013</name>
</gene>
<keyword evidence="3" id="KW-1185">Reference proteome</keyword>
<evidence type="ECO:0000259" key="1">
    <source>
        <dbReference type="Pfam" id="PF05193"/>
    </source>
</evidence>
<comment type="caution">
    <text evidence="2">The sequence shown here is derived from an EMBL/GenBank/DDBJ whole genome shotgun (WGS) entry which is preliminary data.</text>
</comment>
<proteinExistence type="predicted"/>
<dbReference type="Proteomes" id="UP001314261">
    <property type="component" value="Unassembled WGS sequence"/>
</dbReference>
<sequence length="427" mass="48479">MAEQIQNKIVNSWHIHQVESQQFNSNVLMLGFVTPVRLKHINSRALLSYLMAVHAKKYPNQQAVSRRLMALYGASYAVRVLTYGNLDVLLFRITFAKGSRLGKGALESEQMIEEIMTFMKEMIFGLDFDFLSINQQLIENEKKNLIQEILAREDDKVAQAIDRSREYLFLDEGQQASILGDPKQIERLTIPELSGSYQEMLEENQRFLFAHGEWPEGLIEKVVRAWPASNAPIPFRAAERPALQKPSNQVESSLSIEQAVVIVQYELPEDENGSFEVLGVLNALFGGGPASLLFTEIREKASLAYNISSRAQFSVGLLTVIAECEPKEAQELLKKIDDQLQRIIAGQFTDEQFSQARKTVLGERFRTADAVESLALEKFLQLLSREPVDDQLFEQKLPLVTRKEVMASAKQLKRQSTFILTKKEQPL</sequence>